<evidence type="ECO:0000313" key="5">
    <source>
        <dbReference type="Proteomes" id="UP000320048"/>
    </source>
</evidence>
<feature type="domain" description="Solute-binding protein family 5" evidence="3">
    <location>
        <begin position="219"/>
        <end position="575"/>
    </location>
</feature>
<proteinExistence type="predicted"/>
<evidence type="ECO:0000259" key="3">
    <source>
        <dbReference type="Pfam" id="PF00496"/>
    </source>
</evidence>
<dbReference type="Gene3D" id="3.40.190.10">
    <property type="entry name" value="Periplasmic binding protein-like II"/>
    <property type="match status" value="1"/>
</dbReference>
<feature type="region of interest" description="Disordered" evidence="2">
    <location>
        <begin position="1"/>
        <end position="24"/>
    </location>
</feature>
<dbReference type="SUPFAM" id="SSF53850">
    <property type="entry name" value="Periplasmic binding protein-like II"/>
    <property type="match status" value="1"/>
</dbReference>
<evidence type="ECO:0000256" key="2">
    <source>
        <dbReference type="SAM" id="MobiDB-lite"/>
    </source>
</evidence>
<evidence type="ECO:0000313" key="4">
    <source>
        <dbReference type="EMBL" id="TMI81218.1"/>
    </source>
</evidence>
<reference evidence="4 5" key="1">
    <citation type="journal article" date="2019" name="Nat. Microbiol.">
        <title>Mediterranean grassland soil C-N compound turnover is dependent on rainfall and depth, and is mediated by genomically divergent microorganisms.</title>
        <authorList>
            <person name="Diamond S."/>
            <person name="Andeer P.F."/>
            <person name="Li Z."/>
            <person name="Crits-Christoph A."/>
            <person name="Burstein D."/>
            <person name="Anantharaman K."/>
            <person name="Lane K.R."/>
            <person name="Thomas B.C."/>
            <person name="Pan C."/>
            <person name="Northen T.R."/>
            <person name="Banfield J.F."/>
        </authorList>
    </citation>
    <scope>NUCLEOTIDE SEQUENCE [LARGE SCALE GENOMIC DNA]</scope>
    <source>
        <strain evidence="4">NP_7</strain>
    </source>
</reference>
<dbReference type="Gene3D" id="3.10.105.10">
    <property type="entry name" value="Dipeptide-binding Protein, Domain 3"/>
    <property type="match status" value="1"/>
</dbReference>
<dbReference type="InterPro" id="IPR039424">
    <property type="entry name" value="SBP_5"/>
</dbReference>
<dbReference type="CDD" id="cd08502">
    <property type="entry name" value="PBP2_NikA_DppA_OppA_like_16"/>
    <property type="match status" value="1"/>
</dbReference>
<dbReference type="EMBL" id="VBAO01000179">
    <property type="protein sequence ID" value="TMI81218.1"/>
    <property type="molecule type" value="Genomic_DNA"/>
</dbReference>
<dbReference type="Pfam" id="PF00496">
    <property type="entry name" value="SBP_bac_5"/>
    <property type="match status" value="1"/>
</dbReference>
<organism evidence="4 5">
    <name type="scientific">Candidatus Segetimicrobium genomatis</name>
    <dbReference type="NCBI Taxonomy" id="2569760"/>
    <lineage>
        <taxon>Bacteria</taxon>
        <taxon>Bacillati</taxon>
        <taxon>Candidatus Sysuimicrobiota</taxon>
        <taxon>Candidatus Sysuimicrobiia</taxon>
        <taxon>Candidatus Sysuimicrobiales</taxon>
        <taxon>Candidatus Segetimicrobiaceae</taxon>
        <taxon>Candidatus Segetimicrobium</taxon>
    </lineage>
</organism>
<dbReference type="Gene3D" id="3.90.76.10">
    <property type="entry name" value="Dipeptide-binding Protein, Domain 1"/>
    <property type="match status" value="1"/>
</dbReference>
<dbReference type="Proteomes" id="UP000320048">
    <property type="component" value="Unassembled WGS sequence"/>
</dbReference>
<gene>
    <name evidence="4" type="ORF">E6H04_07325</name>
</gene>
<name>A0A537JCE9_9BACT</name>
<accession>A0A537JCE9</accession>
<dbReference type="AlphaFoldDB" id="A0A537JCE9"/>
<dbReference type="GO" id="GO:0015833">
    <property type="term" value="P:peptide transport"/>
    <property type="evidence" value="ECO:0007669"/>
    <property type="project" value="TreeGrafter"/>
</dbReference>
<dbReference type="InterPro" id="IPR000914">
    <property type="entry name" value="SBP_5_dom"/>
</dbReference>
<evidence type="ECO:0000256" key="1">
    <source>
        <dbReference type="ARBA" id="ARBA00022729"/>
    </source>
</evidence>
<protein>
    <submittedName>
        <fullName evidence="4">ABC transporter substrate-binding protein</fullName>
    </submittedName>
</protein>
<sequence>MRSCGISRRSSSAKSGANHAGCSYTTPKRGSGELIISSIACYSRKDRRTRRRFTSAEDRCTREGAVAGPRSATYRLRSYQMAPAGTRRAGARNEVPEETTAPGTHRSIATILTPVQVLEGGMYMVDSKVPRRRLLRTGLFLGAGAALGGGWMTGPEKTAGLLPTAAAASMTPVKGGTLKVAQVGDPPTLDIMASTADVVTNDTQAIFEGFFALDANGNAQPVLATGAQWSNGNLTLTLPLRTNVLFHNGAQMTAADAAASFQRWLRLAPLGQSAASAVKEVSAPDSHTLVVQLSRPLGLLPVYLASANAMAAVMPRSILEKYGDKPVQEYIGTGPYMFKEWKPDAYLRLVRWDKYAPVRQAASGYAGQRIAYVDQVTIFPVPDVNTRLAGMKSGEYDLAFSVPPDQYAQAKATPTLRVAFLKPSEWFIFNLNKKGRMFTDLKMRQAFRKALDHRPIMEAAFGPQEFWSIASPTIGYLAYQDDKTGADVFNHQDIPGAKELLKQANYNGQPLVWLTTKNYDYMYKGALVAKSQLEAAGFKVDLQVMDWATLVQRRGQPDVYDVFQTGMGGAPAIPPAMDAFVVDKWPGWWSNPKKDEAMQKFEGSVSLADRKAAWSEVQRLFYEDAVAIKVGDFYDYFIMQNKVQGFTAVDFPPYWNIWLGS</sequence>
<feature type="region of interest" description="Disordered" evidence="2">
    <location>
        <begin position="83"/>
        <end position="106"/>
    </location>
</feature>
<comment type="caution">
    <text evidence="4">The sequence shown here is derived from an EMBL/GenBank/DDBJ whole genome shotgun (WGS) entry which is preliminary data.</text>
</comment>
<dbReference type="PANTHER" id="PTHR30290:SF38">
    <property type="entry name" value="D,D-DIPEPTIDE-BINDING PERIPLASMIC PROTEIN DDPA-RELATED"/>
    <property type="match status" value="1"/>
</dbReference>
<dbReference type="GO" id="GO:1904680">
    <property type="term" value="F:peptide transmembrane transporter activity"/>
    <property type="evidence" value="ECO:0007669"/>
    <property type="project" value="TreeGrafter"/>
</dbReference>
<dbReference type="PANTHER" id="PTHR30290">
    <property type="entry name" value="PERIPLASMIC BINDING COMPONENT OF ABC TRANSPORTER"/>
    <property type="match status" value="1"/>
</dbReference>
<keyword evidence="1" id="KW-0732">Signal</keyword>